<dbReference type="GeneID" id="63855480"/>
<keyword evidence="3" id="KW-1185">Reference proteome</keyword>
<dbReference type="PANTHER" id="PTHR43591">
    <property type="entry name" value="METHYLTRANSFERASE"/>
    <property type="match status" value="1"/>
</dbReference>
<dbReference type="GO" id="GO:0032259">
    <property type="term" value="P:methylation"/>
    <property type="evidence" value="ECO:0007669"/>
    <property type="project" value="UniProtKB-KW"/>
</dbReference>
<sequence>MSSTQSNERQYPLKRDTLASARLNLNHFWMKNLAGYLLHPKIPTNVDNFRLADLGAGTGLWACDVAAALPNASVDVVDISDAQFPPDAFRPRNTRFWTHDCFQPFPPEYLGQFDAVNIKFMLCIVNDDVADKLIENVLMLLKPGGHLQWFEPLPNTVRHRGRTDKLSTPACDKLMAMWKKPAPQSSYNWVHALPKLFESYKLQVIAEDRHENPDYYMQVVAQSMFLGQLEHFGSAPGVEEQAEQLQDEFRSGAMVDVVWTCVVGRKAL</sequence>
<dbReference type="GO" id="GO:0008168">
    <property type="term" value="F:methyltransferase activity"/>
    <property type="evidence" value="ECO:0007669"/>
    <property type="project" value="UniProtKB-KW"/>
</dbReference>
<protein>
    <submittedName>
        <fullName evidence="2">S-adenosyl-L-methionine-dependent methyltransferase</fullName>
    </submittedName>
</protein>
<name>A0A9P4LA46_9PLEO</name>
<gene>
    <name evidence="2" type="ORF">K460DRAFT_425448</name>
</gene>
<proteinExistence type="predicted"/>
<feature type="domain" description="Methyltransferase type 12" evidence="1">
    <location>
        <begin position="53"/>
        <end position="147"/>
    </location>
</feature>
<dbReference type="RefSeq" id="XP_040789422.1">
    <property type="nucleotide sequence ID" value="XM_040938230.1"/>
</dbReference>
<dbReference type="Proteomes" id="UP000800039">
    <property type="component" value="Unassembled WGS sequence"/>
</dbReference>
<dbReference type="InterPro" id="IPR013217">
    <property type="entry name" value="Methyltransf_12"/>
</dbReference>
<dbReference type="PANTHER" id="PTHR43591:SF50">
    <property type="entry name" value="METHYLTRANSFERASE DOMAIN-CONTAINING PROTEIN-RELATED"/>
    <property type="match status" value="1"/>
</dbReference>
<reference evidence="2" key="1">
    <citation type="submission" date="2020-01" db="EMBL/GenBank/DDBJ databases">
        <authorList>
            <consortium name="DOE Joint Genome Institute"/>
            <person name="Haridas S."/>
            <person name="Albert R."/>
            <person name="Binder M."/>
            <person name="Bloem J."/>
            <person name="Labutti K."/>
            <person name="Salamov A."/>
            <person name="Andreopoulos B."/>
            <person name="Baker S.E."/>
            <person name="Barry K."/>
            <person name="Bills G."/>
            <person name="Bluhm B.H."/>
            <person name="Cannon C."/>
            <person name="Castanera R."/>
            <person name="Culley D.E."/>
            <person name="Daum C."/>
            <person name="Ezra D."/>
            <person name="Gonzalez J.B."/>
            <person name="Henrissat B."/>
            <person name="Kuo A."/>
            <person name="Liang C."/>
            <person name="Lipzen A."/>
            <person name="Lutzoni F."/>
            <person name="Magnuson J."/>
            <person name="Mondo S."/>
            <person name="Nolan M."/>
            <person name="Ohm R."/>
            <person name="Pangilinan J."/>
            <person name="Park H.-J."/>
            <person name="Ramirez L."/>
            <person name="Alfaro M."/>
            <person name="Sun H."/>
            <person name="Tritt A."/>
            <person name="Yoshinaga Y."/>
            <person name="Zwiers L.-H."/>
            <person name="Turgeon B.G."/>
            <person name="Goodwin S.B."/>
            <person name="Spatafora J.W."/>
            <person name="Crous P.W."/>
            <person name="Grigoriev I.V."/>
        </authorList>
    </citation>
    <scope>NUCLEOTIDE SEQUENCE</scope>
    <source>
        <strain evidence="2">CBS 394.84</strain>
    </source>
</reference>
<keyword evidence="2" id="KW-0808">Transferase</keyword>
<dbReference type="OrthoDB" id="417697at2759"/>
<accession>A0A9P4LA46</accession>
<keyword evidence="2" id="KW-0489">Methyltransferase</keyword>
<dbReference type="AlphaFoldDB" id="A0A9P4LA46"/>
<evidence type="ECO:0000313" key="3">
    <source>
        <dbReference type="Proteomes" id="UP000800039"/>
    </source>
</evidence>
<evidence type="ECO:0000313" key="2">
    <source>
        <dbReference type="EMBL" id="KAF1846859.1"/>
    </source>
</evidence>
<dbReference type="CDD" id="cd02440">
    <property type="entry name" value="AdoMet_MTases"/>
    <property type="match status" value="1"/>
</dbReference>
<dbReference type="Gene3D" id="3.40.50.150">
    <property type="entry name" value="Vaccinia Virus protein VP39"/>
    <property type="match status" value="1"/>
</dbReference>
<dbReference type="SUPFAM" id="SSF53335">
    <property type="entry name" value="S-adenosyl-L-methionine-dependent methyltransferases"/>
    <property type="match status" value="1"/>
</dbReference>
<comment type="caution">
    <text evidence="2">The sequence shown here is derived from an EMBL/GenBank/DDBJ whole genome shotgun (WGS) entry which is preliminary data.</text>
</comment>
<dbReference type="Pfam" id="PF08242">
    <property type="entry name" value="Methyltransf_12"/>
    <property type="match status" value="1"/>
</dbReference>
<organism evidence="2 3">
    <name type="scientific">Cucurbitaria berberidis CBS 394.84</name>
    <dbReference type="NCBI Taxonomy" id="1168544"/>
    <lineage>
        <taxon>Eukaryota</taxon>
        <taxon>Fungi</taxon>
        <taxon>Dikarya</taxon>
        <taxon>Ascomycota</taxon>
        <taxon>Pezizomycotina</taxon>
        <taxon>Dothideomycetes</taxon>
        <taxon>Pleosporomycetidae</taxon>
        <taxon>Pleosporales</taxon>
        <taxon>Pleosporineae</taxon>
        <taxon>Cucurbitariaceae</taxon>
        <taxon>Cucurbitaria</taxon>
    </lineage>
</organism>
<dbReference type="EMBL" id="ML976615">
    <property type="protein sequence ID" value="KAF1846859.1"/>
    <property type="molecule type" value="Genomic_DNA"/>
</dbReference>
<evidence type="ECO:0000259" key="1">
    <source>
        <dbReference type="Pfam" id="PF08242"/>
    </source>
</evidence>
<dbReference type="InterPro" id="IPR029063">
    <property type="entry name" value="SAM-dependent_MTases_sf"/>
</dbReference>